<organism evidence="2 3">
    <name type="scientific">Lapillicoccus jejuensis</name>
    <dbReference type="NCBI Taxonomy" id="402171"/>
    <lineage>
        <taxon>Bacteria</taxon>
        <taxon>Bacillati</taxon>
        <taxon>Actinomycetota</taxon>
        <taxon>Actinomycetes</taxon>
        <taxon>Micrococcales</taxon>
        <taxon>Intrasporangiaceae</taxon>
        <taxon>Lapillicoccus</taxon>
    </lineage>
</organism>
<evidence type="ECO:0000313" key="2">
    <source>
        <dbReference type="EMBL" id="TQJ07823.1"/>
    </source>
</evidence>
<dbReference type="EMBL" id="VFMN01000001">
    <property type="protein sequence ID" value="TQJ07823.1"/>
    <property type="molecule type" value="Genomic_DNA"/>
</dbReference>
<keyword evidence="3" id="KW-1185">Reference proteome</keyword>
<dbReference type="InterPro" id="IPR046373">
    <property type="entry name" value="Acyl-CoA_Oxase/DH_mid-dom_sf"/>
</dbReference>
<dbReference type="AlphaFoldDB" id="A0A542DXK4"/>
<comment type="caution">
    <text evidence="2">The sequence shown here is derived from an EMBL/GenBank/DDBJ whole genome shotgun (WGS) entry which is preliminary data.</text>
</comment>
<evidence type="ECO:0008006" key="4">
    <source>
        <dbReference type="Google" id="ProtNLM"/>
    </source>
</evidence>
<sequence>MTSTTTLAGRGTGSAHTDRTEEEERRLLTAAVRSLLRQPVPLPGSGGTAERWDRLRAAAADDVVVARLVEAHLDADAILAELGQERPRRGEWWGVWAAEPPSPRVTATPEGDRWLLSGAKAWCSGTGLCTHALLTADTDDGVALFAVDLRGDDVRGEPSTWRAAGMRRSSTGTVHLDRVTARRVGSHADYLDRPGFWHGGAGVAACWVGGAERVARTLRQAVERRPEAHALAHLGAVDAALAGARWVLDAAARELDEAPTSRRAAQVRTMRVRAVAEQAVTTTVDHVGRALGATPLCLDGDHAAAVADVTVYVRQSHAERDLEGLGRLLVGELPQ</sequence>
<proteinExistence type="predicted"/>
<dbReference type="Gene3D" id="2.40.110.10">
    <property type="entry name" value="Butyryl-CoA Dehydrogenase, subunit A, domain 2"/>
    <property type="match status" value="1"/>
</dbReference>
<dbReference type="Proteomes" id="UP000317893">
    <property type="component" value="Unassembled WGS sequence"/>
</dbReference>
<evidence type="ECO:0000313" key="3">
    <source>
        <dbReference type="Proteomes" id="UP000317893"/>
    </source>
</evidence>
<evidence type="ECO:0000256" key="1">
    <source>
        <dbReference type="SAM" id="MobiDB-lite"/>
    </source>
</evidence>
<dbReference type="RefSeq" id="WP_211355923.1">
    <property type="nucleotide sequence ID" value="NZ_VFMN01000001.1"/>
</dbReference>
<dbReference type="SUPFAM" id="SSF56645">
    <property type="entry name" value="Acyl-CoA dehydrogenase NM domain-like"/>
    <property type="match status" value="1"/>
</dbReference>
<feature type="region of interest" description="Disordered" evidence="1">
    <location>
        <begin position="1"/>
        <end position="23"/>
    </location>
</feature>
<dbReference type="GO" id="GO:0016627">
    <property type="term" value="F:oxidoreductase activity, acting on the CH-CH group of donors"/>
    <property type="evidence" value="ECO:0007669"/>
    <property type="project" value="InterPro"/>
</dbReference>
<protein>
    <recommendedName>
        <fullName evidence="4">Alkylation response protein AidB-like acyl-CoA dehydrogenase</fullName>
    </recommendedName>
</protein>
<reference evidence="2 3" key="1">
    <citation type="submission" date="2019-06" db="EMBL/GenBank/DDBJ databases">
        <title>Sequencing the genomes of 1000 actinobacteria strains.</title>
        <authorList>
            <person name="Klenk H.-P."/>
        </authorList>
    </citation>
    <scope>NUCLEOTIDE SEQUENCE [LARGE SCALE GENOMIC DNA]</scope>
    <source>
        <strain evidence="2 3">DSM 18607</strain>
    </source>
</reference>
<name>A0A542DXK4_9MICO</name>
<gene>
    <name evidence="2" type="ORF">FB458_0892</name>
</gene>
<dbReference type="InterPro" id="IPR009100">
    <property type="entry name" value="AcylCoA_DH/oxidase_NM_dom_sf"/>
</dbReference>
<accession>A0A542DXK4</accession>